<dbReference type="Proteomes" id="UP000054270">
    <property type="component" value="Unassembled WGS sequence"/>
</dbReference>
<dbReference type="AlphaFoldDB" id="A0A0D2PE86"/>
<proteinExistence type="predicted"/>
<evidence type="ECO:0000313" key="2">
    <source>
        <dbReference type="EMBL" id="KJA18520.1"/>
    </source>
</evidence>
<feature type="compositionally biased region" description="Polar residues" evidence="1">
    <location>
        <begin position="118"/>
        <end position="127"/>
    </location>
</feature>
<organism evidence="2 3">
    <name type="scientific">Hypholoma sublateritium (strain FD-334 SS-4)</name>
    <dbReference type="NCBI Taxonomy" id="945553"/>
    <lineage>
        <taxon>Eukaryota</taxon>
        <taxon>Fungi</taxon>
        <taxon>Dikarya</taxon>
        <taxon>Basidiomycota</taxon>
        <taxon>Agaricomycotina</taxon>
        <taxon>Agaricomycetes</taxon>
        <taxon>Agaricomycetidae</taxon>
        <taxon>Agaricales</taxon>
        <taxon>Agaricineae</taxon>
        <taxon>Strophariaceae</taxon>
        <taxon>Hypholoma</taxon>
    </lineage>
</organism>
<accession>A0A0D2PE86</accession>
<keyword evidence="3" id="KW-1185">Reference proteome</keyword>
<sequence length="439" mass="46780">MGMGPGHRAPDDAQGNMRPRRWTRRCAMWRALLVRRKRAPLLAGTSAPLTPGRAAANGQRRACVCAAASHRPPPQLLSCRLRGVTQATIQRAPNTSNTSPNRRRNDGRTACVRDAQTGRETCGTTSVLRGRDGPLAGPRPRASKTPERRSWRPVPPSSRPPHPSHGPRPASHRPHPSRFLRPSHYPRPSRRRRPPRSLLPPTQPHTPSPAACVRRALSLACALGGVLLRALRAGMEGRNRGWAAALDPPLPFAERASAIRTAPLLHTNPPSTRGHERAAAAAQPPPDEALRPPSCLSSRRLRRAYVVPQARATARRTHGRTTVRGPTGMSGCEAAGDVAMGVRIGRGSWMGAWRGRTGYGEGAEDGMGPPARIRGASGHRSARPALGYAAGDASRHTASGAVSLLPLPATRMPPAPPPGSARAGSPFHDGSPSRIACAH</sequence>
<feature type="compositionally biased region" description="Pro residues" evidence="1">
    <location>
        <begin position="153"/>
        <end position="166"/>
    </location>
</feature>
<reference evidence="3" key="1">
    <citation type="submission" date="2014-04" db="EMBL/GenBank/DDBJ databases">
        <title>Evolutionary Origins and Diversification of the Mycorrhizal Mutualists.</title>
        <authorList>
            <consortium name="DOE Joint Genome Institute"/>
            <consortium name="Mycorrhizal Genomics Consortium"/>
            <person name="Kohler A."/>
            <person name="Kuo A."/>
            <person name="Nagy L.G."/>
            <person name="Floudas D."/>
            <person name="Copeland A."/>
            <person name="Barry K.W."/>
            <person name="Cichocki N."/>
            <person name="Veneault-Fourrey C."/>
            <person name="LaButti K."/>
            <person name="Lindquist E.A."/>
            <person name="Lipzen A."/>
            <person name="Lundell T."/>
            <person name="Morin E."/>
            <person name="Murat C."/>
            <person name="Riley R."/>
            <person name="Ohm R."/>
            <person name="Sun H."/>
            <person name="Tunlid A."/>
            <person name="Henrissat B."/>
            <person name="Grigoriev I.V."/>
            <person name="Hibbett D.S."/>
            <person name="Martin F."/>
        </authorList>
    </citation>
    <scope>NUCLEOTIDE SEQUENCE [LARGE SCALE GENOMIC DNA]</scope>
    <source>
        <strain evidence="3">FD-334 SS-4</strain>
    </source>
</reference>
<evidence type="ECO:0000313" key="3">
    <source>
        <dbReference type="Proteomes" id="UP000054270"/>
    </source>
</evidence>
<name>A0A0D2PE86_HYPSF</name>
<feature type="region of interest" description="Disordered" evidence="1">
    <location>
        <begin position="264"/>
        <end position="295"/>
    </location>
</feature>
<feature type="region of interest" description="Disordered" evidence="1">
    <location>
        <begin position="310"/>
        <end position="330"/>
    </location>
</feature>
<protein>
    <submittedName>
        <fullName evidence="2">Uncharacterized protein</fullName>
    </submittedName>
</protein>
<feature type="compositionally biased region" description="Pro residues" evidence="1">
    <location>
        <begin position="197"/>
        <end position="207"/>
    </location>
</feature>
<evidence type="ECO:0000256" key="1">
    <source>
        <dbReference type="SAM" id="MobiDB-lite"/>
    </source>
</evidence>
<gene>
    <name evidence="2" type="ORF">HYPSUDRAFT_955048</name>
</gene>
<feature type="region of interest" description="Disordered" evidence="1">
    <location>
        <begin position="88"/>
        <end position="210"/>
    </location>
</feature>
<feature type="region of interest" description="Disordered" evidence="1">
    <location>
        <begin position="406"/>
        <end position="439"/>
    </location>
</feature>
<dbReference type="EMBL" id="KN817588">
    <property type="protein sequence ID" value="KJA18520.1"/>
    <property type="molecule type" value="Genomic_DNA"/>
</dbReference>